<proteinExistence type="predicted"/>
<dbReference type="AlphaFoldDB" id="A0A4U0TT45"/>
<organism evidence="2 3">
    <name type="scientific">Salinomyces thailandicus</name>
    <dbReference type="NCBI Taxonomy" id="706561"/>
    <lineage>
        <taxon>Eukaryota</taxon>
        <taxon>Fungi</taxon>
        <taxon>Dikarya</taxon>
        <taxon>Ascomycota</taxon>
        <taxon>Pezizomycotina</taxon>
        <taxon>Dothideomycetes</taxon>
        <taxon>Dothideomycetidae</taxon>
        <taxon>Mycosphaerellales</taxon>
        <taxon>Teratosphaeriaceae</taxon>
        <taxon>Salinomyces</taxon>
    </lineage>
</organism>
<dbReference type="CDD" id="cd02440">
    <property type="entry name" value="AdoMet_MTases"/>
    <property type="match status" value="1"/>
</dbReference>
<evidence type="ECO:0000256" key="1">
    <source>
        <dbReference type="SAM" id="MobiDB-lite"/>
    </source>
</evidence>
<accession>A0A4U0TT45</accession>
<evidence type="ECO:0000313" key="2">
    <source>
        <dbReference type="EMBL" id="TKA25423.1"/>
    </source>
</evidence>
<dbReference type="PANTHER" id="PTHR43591">
    <property type="entry name" value="METHYLTRANSFERASE"/>
    <property type="match status" value="1"/>
</dbReference>
<dbReference type="InterPro" id="IPR029063">
    <property type="entry name" value="SAM-dependent_MTases_sf"/>
</dbReference>
<dbReference type="Gene3D" id="3.40.50.150">
    <property type="entry name" value="Vaccinia Virus protein VP39"/>
    <property type="match status" value="1"/>
</dbReference>
<gene>
    <name evidence="2" type="ORF">B0A50_06290</name>
</gene>
<comment type="caution">
    <text evidence="2">The sequence shown here is derived from an EMBL/GenBank/DDBJ whole genome shotgun (WGS) entry which is preliminary data.</text>
</comment>
<dbReference type="Pfam" id="PF13489">
    <property type="entry name" value="Methyltransf_23"/>
    <property type="match status" value="1"/>
</dbReference>
<name>A0A4U0TT45_9PEZI</name>
<dbReference type="EMBL" id="NAJL01000035">
    <property type="protein sequence ID" value="TKA25423.1"/>
    <property type="molecule type" value="Genomic_DNA"/>
</dbReference>
<dbReference type="PANTHER" id="PTHR43591:SF10">
    <property type="entry name" value="ABC TRANSMEMBRANE TYPE-1 DOMAIN-CONTAINING PROTEIN-RELATED"/>
    <property type="match status" value="1"/>
</dbReference>
<evidence type="ECO:0000313" key="3">
    <source>
        <dbReference type="Proteomes" id="UP000308549"/>
    </source>
</evidence>
<feature type="region of interest" description="Disordered" evidence="1">
    <location>
        <begin position="1"/>
        <end position="31"/>
    </location>
</feature>
<protein>
    <recommendedName>
        <fullName evidence="4">S-adenosyl-L-methionine-dependent methyltransferase</fullName>
    </recommendedName>
</protein>
<keyword evidence="3" id="KW-1185">Reference proteome</keyword>
<sequence length="332" mass="37907">MASGGVHIPIDDEYTNGREVGEDDDDHYSYSSGRTVATTSTMYRHENGRTYHAYRGMSTAEYWQPNDSKQNNAEAILHHICLMTLEDRLYLAPIGSSPRRILDVGTGTGIWATDMADKFANAQVIGTDLSPVPPGMQPDNVTFEVDDCCSAWVYPENHFDFVHIRGLFGSIADWPKFYKEAYRHLRPGGHIEQIEWSVHVRSADGTLSPSSVLAQWPQTFVHAGRLTGKTFEIAENMAGLIREAGFVEVVEKRFKWPVGPWSSDPKLKEIGKWNLLSWEEGMEGWVMAAYTRVLGWSYQQVQEWLIEVRKALRDRRRHVYHEVRLVYARKPS</sequence>
<dbReference type="GO" id="GO:0008168">
    <property type="term" value="F:methyltransferase activity"/>
    <property type="evidence" value="ECO:0007669"/>
    <property type="project" value="TreeGrafter"/>
</dbReference>
<dbReference type="Proteomes" id="UP000308549">
    <property type="component" value="Unassembled WGS sequence"/>
</dbReference>
<reference evidence="2 3" key="1">
    <citation type="submission" date="2017-03" db="EMBL/GenBank/DDBJ databases">
        <title>Genomes of endolithic fungi from Antarctica.</title>
        <authorList>
            <person name="Coleine C."/>
            <person name="Masonjones S."/>
            <person name="Stajich J.E."/>
        </authorList>
    </citation>
    <scope>NUCLEOTIDE SEQUENCE [LARGE SCALE GENOMIC DNA]</scope>
    <source>
        <strain evidence="2 3">CCFEE 6315</strain>
    </source>
</reference>
<evidence type="ECO:0008006" key="4">
    <source>
        <dbReference type="Google" id="ProtNLM"/>
    </source>
</evidence>
<dbReference type="SUPFAM" id="SSF53335">
    <property type="entry name" value="S-adenosyl-L-methionine-dependent methyltransferases"/>
    <property type="match status" value="1"/>
</dbReference>
<dbReference type="OrthoDB" id="2013972at2759"/>